<dbReference type="Proteomes" id="UP000217790">
    <property type="component" value="Unassembled WGS sequence"/>
</dbReference>
<dbReference type="InterPro" id="IPR021109">
    <property type="entry name" value="Peptidase_aspartic_dom_sf"/>
</dbReference>
<evidence type="ECO:0000313" key="2">
    <source>
        <dbReference type="Proteomes" id="UP000217790"/>
    </source>
</evidence>
<proteinExistence type="predicted"/>
<gene>
    <name evidence="1" type="ORF">ARMGADRAFT_942278</name>
</gene>
<organism evidence="1 2">
    <name type="scientific">Armillaria gallica</name>
    <name type="common">Bulbous honey fungus</name>
    <name type="synonym">Armillaria bulbosa</name>
    <dbReference type="NCBI Taxonomy" id="47427"/>
    <lineage>
        <taxon>Eukaryota</taxon>
        <taxon>Fungi</taxon>
        <taxon>Dikarya</taxon>
        <taxon>Basidiomycota</taxon>
        <taxon>Agaricomycotina</taxon>
        <taxon>Agaricomycetes</taxon>
        <taxon>Agaricomycetidae</taxon>
        <taxon>Agaricales</taxon>
        <taxon>Marasmiineae</taxon>
        <taxon>Physalacriaceae</taxon>
        <taxon>Armillaria</taxon>
    </lineage>
</organism>
<dbReference type="CDD" id="cd00303">
    <property type="entry name" value="retropepsin_like"/>
    <property type="match status" value="1"/>
</dbReference>
<feature type="non-terminal residue" evidence="1">
    <location>
        <position position="1"/>
    </location>
</feature>
<sequence>LVTLMNINRLEAVTLWDSGSHSMAMSPAFADILKVLVSWLCNPVVLQLGTVESHMKINFGTMSKVRMTGFCGMEYFDIVNMDKYDVIIRTPFMHRNHVILNFDKKQVIINRQPIVEELFNGKEADRIARRYCLCKLEGAAK</sequence>
<accession>A0A2H3DCP5</accession>
<evidence type="ECO:0000313" key="1">
    <source>
        <dbReference type="EMBL" id="PBK85236.1"/>
    </source>
</evidence>
<dbReference type="EMBL" id="KZ293692">
    <property type="protein sequence ID" value="PBK85236.1"/>
    <property type="molecule type" value="Genomic_DNA"/>
</dbReference>
<dbReference type="Gene3D" id="2.40.70.10">
    <property type="entry name" value="Acid Proteases"/>
    <property type="match status" value="1"/>
</dbReference>
<keyword evidence="2" id="KW-1185">Reference proteome</keyword>
<name>A0A2H3DCP5_ARMGA</name>
<dbReference type="AlphaFoldDB" id="A0A2H3DCP5"/>
<reference evidence="2" key="1">
    <citation type="journal article" date="2017" name="Nat. Ecol. Evol.">
        <title>Genome expansion and lineage-specific genetic innovations in the forest pathogenic fungi Armillaria.</title>
        <authorList>
            <person name="Sipos G."/>
            <person name="Prasanna A.N."/>
            <person name="Walter M.C."/>
            <person name="O'Connor E."/>
            <person name="Balint B."/>
            <person name="Krizsan K."/>
            <person name="Kiss B."/>
            <person name="Hess J."/>
            <person name="Varga T."/>
            <person name="Slot J."/>
            <person name="Riley R."/>
            <person name="Boka B."/>
            <person name="Rigling D."/>
            <person name="Barry K."/>
            <person name="Lee J."/>
            <person name="Mihaltcheva S."/>
            <person name="LaButti K."/>
            <person name="Lipzen A."/>
            <person name="Waldron R."/>
            <person name="Moloney N.M."/>
            <person name="Sperisen C."/>
            <person name="Kredics L."/>
            <person name="Vagvoelgyi C."/>
            <person name="Patrignani A."/>
            <person name="Fitzpatrick D."/>
            <person name="Nagy I."/>
            <person name="Doyle S."/>
            <person name="Anderson J.B."/>
            <person name="Grigoriev I.V."/>
            <person name="Gueldener U."/>
            <person name="Muensterkoetter M."/>
            <person name="Nagy L.G."/>
        </authorList>
    </citation>
    <scope>NUCLEOTIDE SEQUENCE [LARGE SCALE GENOMIC DNA]</scope>
    <source>
        <strain evidence="2">Ar21-2</strain>
    </source>
</reference>
<dbReference type="OrthoDB" id="2799149at2759"/>
<dbReference type="STRING" id="47427.A0A2H3DCP5"/>
<dbReference type="InParanoid" id="A0A2H3DCP5"/>
<protein>
    <submittedName>
        <fullName evidence="1">Uncharacterized protein</fullName>
    </submittedName>
</protein>
<dbReference type="Pfam" id="PF08284">
    <property type="entry name" value="RVP_2"/>
    <property type="match status" value="1"/>
</dbReference>